<evidence type="ECO:0008006" key="3">
    <source>
        <dbReference type="Google" id="ProtNLM"/>
    </source>
</evidence>
<name>A0AAY5KBL8_ESOLU</name>
<protein>
    <recommendedName>
        <fullName evidence="3">Immunoglobulin V-set domain-containing protein</fullName>
    </recommendedName>
</protein>
<sequence length="106" mass="12486">FRWARLASLQRCCLNESRGIPIMHHISFGLDSFTRYSIGVSAEMHCSHNITSYYYILWYKQDGHRRLIFLGYMYMTSVNPEPGIDVTLKGDVELQLNKYTWTNQTE</sequence>
<dbReference type="InterPro" id="IPR013783">
    <property type="entry name" value="Ig-like_fold"/>
</dbReference>
<dbReference type="AlphaFoldDB" id="A0AAY5KBL8"/>
<dbReference type="GeneTree" id="ENSGT01150000287785"/>
<reference evidence="1 2" key="1">
    <citation type="submission" date="2020-02" db="EMBL/GenBank/DDBJ databases">
        <title>Esox lucius (northern pike) genome, fEsoLuc1, primary haplotype.</title>
        <authorList>
            <person name="Myers G."/>
            <person name="Karagic N."/>
            <person name="Meyer A."/>
            <person name="Pippel M."/>
            <person name="Reichard M."/>
            <person name="Winkler S."/>
            <person name="Tracey A."/>
            <person name="Sims Y."/>
            <person name="Howe K."/>
            <person name="Rhie A."/>
            <person name="Formenti G."/>
            <person name="Durbin R."/>
            <person name="Fedrigo O."/>
            <person name="Jarvis E.D."/>
        </authorList>
    </citation>
    <scope>NUCLEOTIDE SEQUENCE [LARGE SCALE GENOMIC DNA]</scope>
</reference>
<dbReference type="SUPFAM" id="SSF48726">
    <property type="entry name" value="Immunoglobulin"/>
    <property type="match status" value="1"/>
</dbReference>
<evidence type="ECO:0000313" key="2">
    <source>
        <dbReference type="Proteomes" id="UP000265140"/>
    </source>
</evidence>
<organism evidence="1 2">
    <name type="scientific">Esox lucius</name>
    <name type="common">Northern pike</name>
    <dbReference type="NCBI Taxonomy" id="8010"/>
    <lineage>
        <taxon>Eukaryota</taxon>
        <taxon>Metazoa</taxon>
        <taxon>Chordata</taxon>
        <taxon>Craniata</taxon>
        <taxon>Vertebrata</taxon>
        <taxon>Euteleostomi</taxon>
        <taxon>Actinopterygii</taxon>
        <taxon>Neopterygii</taxon>
        <taxon>Teleostei</taxon>
        <taxon>Protacanthopterygii</taxon>
        <taxon>Esociformes</taxon>
        <taxon>Esocidae</taxon>
        <taxon>Esox</taxon>
    </lineage>
</organism>
<evidence type="ECO:0000313" key="1">
    <source>
        <dbReference type="Ensembl" id="ENSELUP00000086609.1"/>
    </source>
</evidence>
<accession>A0AAY5KBL8</accession>
<keyword evidence="2" id="KW-1185">Reference proteome</keyword>
<reference evidence="1" key="3">
    <citation type="submission" date="2025-09" db="UniProtKB">
        <authorList>
            <consortium name="Ensembl"/>
        </authorList>
    </citation>
    <scope>IDENTIFICATION</scope>
</reference>
<dbReference type="Ensembl" id="ENSELUT00000097622.1">
    <property type="protein sequence ID" value="ENSELUP00000086609.1"/>
    <property type="gene ID" value="ENSELUG00000036335.1"/>
</dbReference>
<dbReference type="InterPro" id="IPR036179">
    <property type="entry name" value="Ig-like_dom_sf"/>
</dbReference>
<dbReference type="Gene3D" id="2.60.40.10">
    <property type="entry name" value="Immunoglobulins"/>
    <property type="match status" value="1"/>
</dbReference>
<dbReference type="Proteomes" id="UP000265140">
    <property type="component" value="Chromosome 15"/>
</dbReference>
<proteinExistence type="predicted"/>
<reference evidence="1" key="2">
    <citation type="submission" date="2025-08" db="UniProtKB">
        <authorList>
            <consortium name="Ensembl"/>
        </authorList>
    </citation>
    <scope>IDENTIFICATION</scope>
</reference>